<feature type="chain" id="PRO_5035817378" evidence="2">
    <location>
        <begin position="25"/>
        <end position="194"/>
    </location>
</feature>
<feature type="transmembrane region" description="Helical" evidence="1">
    <location>
        <begin position="155"/>
        <end position="174"/>
    </location>
</feature>
<keyword evidence="1" id="KW-0812">Transmembrane</keyword>
<comment type="caution">
    <text evidence="3">The sequence shown here is derived from an EMBL/GenBank/DDBJ whole genome shotgun (WGS) entry which is preliminary data.</text>
</comment>
<name>A0A8S1P086_9CILI</name>
<feature type="signal peptide" evidence="2">
    <location>
        <begin position="1"/>
        <end position="24"/>
    </location>
</feature>
<evidence type="ECO:0000256" key="1">
    <source>
        <dbReference type="SAM" id="Phobius"/>
    </source>
</evidence>
<evidence type="ECO:0000313" key="4">
    <source>
        <dbReference type="Proteomes" id="UP000692954"/>
    </source>
</evidence>
<dbReference type="Proteomes" id="UP000692954">
    <property type="component" value="Unassembled WGS sequence"/>
</dbReference>
<feature type="transmembrane region" description="Helical" evidence="1">
    <location>
        <begin position="123"/>
        <end position="143"/>
    </location>
</feature>
<dbReference type="AlphaFoldDB" id="A0A8S1P086"/>
<dbReference type="EMBL" id="CAJJDN010000060">
    <property type="protein sequence ID" value="CAD8093404.1"/>
    <property type="molecule type" value="Genomic_DNA"/>
</dbReference>
<proteinExistence type="predicted"/>
<keyword evidence="1" id="KW-0472">Membrane</keyword>
<organism evidence="3 4">
    <name type="scientific">Paramecium sonneborni</name>
    <dbReference type="NCBI Taxonomy" id="65129"/>
    <lineage>
        <taxon>Eukaryota</taxon>
        <taxon>Sar</taxon>
        <taxon>Alveolata</taxon>
        <taxon>Ciliophora</taxon>
        <taxon>Intramacronucleata</taxon>
        <taxon>Oligohymenophorea</taxon>
        <taxon>Peniculida</taxon>
        <taxon>Parameciidae</taxon>
        <taxon>Paramecium</taxon>
    </lineage>
</organism>
<accession>A0A8S1P086</accession>
<keyword evidence="1" id="KW-1133">Transmembrane helix</keyword>
<evidence type="ECO:0000256" key="2">
    <source>
        <dbReference type="SAM" id="SignalP"/>
    </source>
</evidence>
<evidence type="ECO:0000313" key="3">
    <source>
        <dbReference type="EMBL" id="CAD8093404.1"/>
    </source>
</evidence>
<gene>
    <name evidence="3" type="ORF">PSON_ATCC_30995.1.T0600265</name>
</gene>
<sequence>MKISAEIILMYNILRILGWSQAMALIIYQSKQGIEDISNILNLVKALTIGKCFEIVFIKQNQILSSNNVVKYYVFLMRLLFQWYFMRPQLCFCSFRHTISGWAFMEITESIYYISKSEFMKKIQSVLIFVFIPFTLIGMIRVINRIIERQREEDYFKRTFQIILIIFVALQLFINFQRISFHKENAQIHKIKQS</sequence>
<keyword evidence="2" id="KW-0732">Signal</keyword>
<keyword evidence="4" id="KW-1185">Reference proteome</keyword>
<reference evidence="3" key="1">
    <citation type="submission" date="2021-01" db="EMBL/GenBank/DDBJ databases">
        <authorList>
            <consortium name="Genoscope - CEA"/>
            <person name="William W."/>
        </authorList>
    </citation>
    <scope>NUCLEOTIDE SEQUENCE</scope>
</reference>
<dbReference type="OrthoDB" id="290088at2759"/>
<protein>
    <submittedName>
        <fullName evidence="3">Uncharacterized protein</fullName>
    </submittedName>
</protein>